<accession>A0A4Q2W226</accession>
<reference evidence="2 3" key="1">
    <citation type="submission" date="2016-12" db="EMBL/GenBank/DDBJ databases">
        <title>Draft genome sequence of Fusarium oxysporum causing rot on Narcissus.</title>
        <authorList>
            <person name="Armitage A.D."/>
            <person name="Taylor A."/>
            <person name="Clarkson J.P."/>
            <person name="Harrison R.J."/>
            <person name="Jackson A.C."/>
        </authorList>
    </citation>
    <scope>NUCLEOTIDE SEQUENCE [LARGE SCALE GENOMIC DNA]</scope>
    <source>
        <strain evidence="2 3">N139</strain>
    </source>
</reference>
<dbReference type="EMBL" id="MQTW01000020">
    <property type="protein sequence ID" value="RYC93203.1"/>
    <property type="molecule type" value="Genomic_DNA"/>
</dbReference>
<evidence type="ECO:0000313" key="2">
    <source>
        <dbReference type="EMBL" id="RYC93203.1"/>
    </source>
</evidence>
<dbReference type="AlphaFoldDB" id="A0A4Q2W226"/>
<proteinExistence type="predicted"/>
<evidence type="ECO:0000313" key="3">
    <source>
        <dbReference type="Proteomes" id="UP000290540"/>
    </source>
</evidence>
<evidence type="ECO:0000256" key="1">
    <source>
        <dbReference type="SAM" id="MobiDB-lite"/>
    </source>
</evidence>
<feature type="region of interest" description="Disordered" evidence="1">
    <location>
        <begin position="1"/>
        <end position="27"/>
    </location>
</feature>
<gene>
    <name evidence="2" type="ORF">BFJ63_vAg4068</name>
</gene>
<protein>
    <submittedName>
        <fullName evidence="2">Uncharacterized protein</fullName>
    </submittedName>
</protein>
<name>A0A4Q2W226_FUSOX</name>
<organism evidence="2 3">
    <name type="scientific">Fusarium oxysporum f. sp. narcissi</name>
    <dbReference type="NCBI Taxonomy" id="451672"/>
    <lineage>
        <taxon>Eukaryota</taxon>
        <taxon>Fungi</taxon>
        <taxon>Dikarya</taxon>
        <taxon>Ascomycota</taxon>
        <taxon>Pezizomycotina</taxon>
        <taxon>Sordariomycetes</taxon>
        <taxon>Hypocreomycetidae</taxon>
        <taxon>Hypocreales</taxon>
        <taxon>Nectriaceae</taxon>
        <taxon>Fusarium</taxon>
        <taxon>Fusarium oxysporum species complex</taxon>
    </lineage>
</organism>
<dbReference type="Proteomes" id="UP000290540">
    <property type="component" value="Unassembled WGS sequence"/>
</dbReference>
<comment type="caution">
    <text evidence="2">The sequence shown here is derived from an EMBL/GenBank/DDBJ whole genome shotgun (WGS) entry which is preliminary data.</text>
</comment>
<sequence>MAAARDRNPIAPQLNGSGANVEESKPSDLQRKRYLDYLTRTLAATRKFRSELAHLPRHQEANAYPPHAVLYGKSIPTVYAAQVTGREGICYSDAYDDLLFRPGDGVVLAKEAMLPVGYSIARGGRVCTERGHITMLGDLPAMGKALESLVRGRRKGIGMGTGGDEAK</sequence>